<dbReference type="PANTHER" id="PTHR42940">
    <property type="entry name" value="ALCOHOL DEHYDROGENASE 1-RELATED"/>
    <property type="match status" value="1"/>
</dbReference>
<evidence type="ECO:0000256" key="7">
    <source>
        <dbReference type="ARBA" id="ARBA00049243"/>
    </source>
</evidence>
<evidence type="ECO:0000256" key="5">
    <source>
        <dbReference type="ARBA" id="ARBA00023002"/>
    </source>
</evidence>
<dbReference type="AlphaFoldDB" id="A0A3N2GMV0"/>
<evidence type="ECO:0000256" key="1">
    <source>
        <dbReference type="ARBA" id="ARBA00001947"/>
    </source>
</evidence>
<comment type="catalytic activity">
    <reaction evidence="6">
        <text>a secondary alcohol + NAD(+) = a ketone + NADH + H(+)</text>
        <dbReference type="Rhea" id="RHEA:10740"/>
        <dbReference type="ChEBI" id="CHEBI:15378"/>
        <dbReference type="ChEBI" id="CHEBI:17087"/>
        <dbReference type="ChEBI" id="CHEBI:35681"/>
        <dbReference type="ChEBI" id="CHEBI:57540"/>
        <dbReference type="ChEBI" id="CHEBI:57945"/>
        <dbReference type="EC" id="1.1.1.1"/>
    </reaction>
</comment>
<comment type="cofactor">
    <cofactor evidence="1">
        <name>Zn(2+)</name>
        <dbReference type="ChEBI" id="CHEBI:29105"/>
    </cofactor>
</comment>
<dbReference type="Gene3D" id="3.90.180.10">
    <property type="entry name" value="Medium-chain alcohol dehydrogenases, catalytic domain"/>
    <property type="match status" value="1"/>
</dbReference>
<dbReference type="EMBL" id="RKHY01000001">
    <property type="protein sequence ID" value="ROS37961.1"/>
    <property type="molecule type" value="Genomic_DNA"/>
</dbReference>
<dbReference type="EC" id="1.1.1.1" evidence="2"/>
<dbReference type="InterPro" id="IPR002328">
    <property type="entry name" value="ADH_Zn_CS"/>
</dbReference>
<dbReference type="GO" id="GO:0004022">
    <property type="term" value="F:alcohol dehydrogenase (NAD+) activity"/>
    <property type="evidence" value="ECO:0007669"/>
    <property type="project" value="UniProtKB-EC"/>
</dbReference>
<gene>
    <name evidence="9" type="ORF">EDD35_0224</name>
</gene>
<feature type="domain" description="Alcohol dehydrogenase-like N-terminal" evidence="8">
    <location>
        <begin position="24"/>
        <end position="96"/>
    </location>
</feature>
<keyword evidence="5" id="KW-0560">Oxidoreductase</keyword>
<organism evidence="9 10">
    <name type="scientific">Amycolatopsis thermoflava</name>
    <dbReference type="NCBI Taxonomy" id="84480"/>
    <lineage>
        <taxon>Bacteria</taxon>
        <taxon>Bacillati</taxon>
        <taxon>Actinomycetota</taxon>
        <taxon>Actinomycetes</taxon>
        <taxon>Pseudonocardiales</taxon>
        <taxon>Pseudonocardiaceae</taxon>
        <taxon>Amycolatopsis</taxon>
        <taxon>Amycolatopsis methanolica group</taxon>
    </lineage>
</organism>
<proteinExistence type="predicted"/>
<keyword evidence="4" id="KW-0862">Zinc</keyword>
<evidence type="ECO:0000256" key="6">
    <source>
        <dbReference type="ARBA" id="ARBA00049164"/>
    </source>
</evidence>
<dbReference type="GO" id="GO:0008270">
    <property type="term" value="F:zinc ion binding"/>
    <property type="evidence" value="ECO:0007669"/>
    <property type="project" value="InterPro"/>
</dbReference>
<evidence type="ECO:0000313" key="10">
    <source>
        <dbReference type="Proteomes" id="UP000274843"/>
    </source>
</evidence>
<evidence type="ECO:0000313" key="9">
    <source>
        <dbReference type="EMBL" id="ROS37961.1"/>
    </source>
</evidence>
<dbReference type="PROSITE" id="PS00059">
    <property type="entry name" value="ADH_ZINC"/>
    <property type="match status" value="1"/>
</dbReference>
<dbReference type="GeneID" id="301849391"/>
<evidence type="ECO:0000259" key="8">
    <source>
        <dbReference type="Pfam" id="PF08240"/>
    </source>
</evidence>
<dbReference type="Pfam" id="PF08240">
    <property type="entry name" value="ADH_N"/>
    <property type="match status" value="1"/>
</dbReference>
<keyword evidence="3" id="KW-0479">Metal-binding</keyword>
<dbReference type="RefSeq" id="WP_027930519.1">
    <property type="nucleotide sequence ID" value="NZ_RKHY01000001.1"/>
</dbReference>
<sequence>MKAAVVSETGAKLEIRDRPVPEPGPGQVLVRMLASALCHTDVHLLQGDWPLRPSPSSIPGHEGVGVVEALGPVASLHRPGERVAISWLGSACGHCERPG</sequence>
<dbReference type="Proteomes" id="UP000274843">
    <property type="component" value="Unassembled WGS sequence"/>
</dbReference>
<keyword evidence="10" id="KW-1185">Reference proteome</keyword>
<protein>
    <recommendedName>
        <fullName evidence="2">alcohol dehydrogenase</fullName>
        <ecNumber evidence="2">1.1.1.1</ecNumber>
    </recommendedName>
</protein>
<dbReference type="InterPro" id="IPR011032">
    <property type="entry name" value="GroES-like_sf"/>
</dbReference>
<accession>A0A3N2GMV0</accession>
<dbReference type="PANTHER" id="PTHR42940:SF8">
    <property type="entry name" value="VACUOLAR PROTEIN SORTING-ASSOCIATED PROTEIN 11"/>
    <property type="match status" value="1"/>
</dbReference>
<name>A0A3N2GMV0_9PSEU</name>
<evidence type="ECO:0000256" key="4">
    <source>
        <dbReference type="ARBA" id="ARBA00022833"/>
    </source>
</evidence>
<evidence type="ECO:0000256" key="3">
    <source>
        <dbReference type="ARBA" id="ARBA00022723"/>
    </source>
</evidence>
<dbReference type="SUPFAM" id="SSF50129">
    <property type="entry name" value="GroES-like"/>
    <property type="match status" value="1"/>
</dbReference>
<reference evidence="9 10" key="1">
    <citation type="submission" date="2018-11" db="EMBL/GenBank/DDBJ databases">
        <title>Sequencing the genomes of 1000 actinobacteria strains.</title>
        <authorList>
            <person name="Klenk H.-P."/>
        </authorList>
    </citation>
    <scope>NUCLEOTIDE SEQUENCE [LARGE SCALE GENOMIC DNA]</scope>
    <source>
        <strain evidence="9 10">DSM 44348</strain>
    </source>
</reference>
<comment type="caution">
    <text evidence="9">The sequence shown here is derived from an EMBL/GenBank/DDBJ whole genome shotgun (WGS) entry which is preliminary data.</text>
</comment>
<dbReference type="InterPro" id="IPR013154">
    <property type="entry name" value="ADH-like_N"/>
</dbReference>
<evidence type="ECO:0000256" key="2">
    <source>
        <dbReference type="ARBA" id="ARBA00013190"/>
    </source>
</evidence>
<comment type="catalytic activity">
    <reaction evidence="7">
        <text>a primary alcohol + NAD(+) = an aldehyde + NADH + H(+)</text>
        <dbReference type="Rhea" id="RHEA:10736"/>
        <dbReference type="ChEBI" id="CHEBI:15378"/>
        <dbReference type="ChEBI" id="CHEBI:15734"/>
        <dbReference type="ChEBI" id="CHEBI:17478"/>
        <dbReference type="ChEBI" id="CHEBI:57540"/>
        <dbReference type="ChEBI" id="CHEBI:57945"/>
        <dbReference type="EC" id="1.1.1.1"/>
    </reaction>
</comment>